<keyword evidence="3" id="KW-1185">Reference proteome</keyword>
<evidence type="ECO:0000313" key="2">
    <source>
        <dbReference type="EMBL" id="CAL8126092.1"/>
    </source>
</evidence>
<name>A0ABP1RCA3_9HEXA</name>
<feature type="transmembrane region" description="Helical" evidence="1">
    <location>
        <begin position="295"/>
        <end position="315"/>
    </location>
</feature>
<feature type="transmembrane region" description="Helical" evidence="1">
    <location>
        <begin position="142"/>
        <end position="166"/>
    </location>
</feature>
<sequence length="397" mass="46029">MLTPLLKQAFVLYKVFYGYLPDFPVGWDPEYKRLVRKKTIRSYFVDGLFLADAIVLGIADVYVLYTHAFIKRRKYLGFNQIFAQTFGLSFSFIIGTIAPMFMYNIDQWIAGINNIYVMEERMTEKTSTTEIIRKNKNTKPDIMGYGACAMVFALGTTAVTNTLIGIHERFDPFAYILDDILPPAEYRELSTIILLNLFRTALLLPSLTELHRILCFLLLNGMICISSVMTCLKWLHEKAENTEDFLRHYLAYNIAYKYMEYVMPDILLVILTMSYWGLVGTIWICIKGYGQMDTWMYIAMITVAVVALLMNWFALQNLKDGLGLTIEILEKWKKEAKANHFEKRTRKSKALLKRLDATTPITVVYGPFFKLGKDFVVTFFYDLIQREVDTVIMVDEM</sequence>
<feature type="transmembrane region" description="Helical" evidence="1">
    <location>
        <begin position="266"/>
        <end position="286"/>
    </location>
</feature>
<proteinExistence type="predicted"/>
<keyword evidence="1" id="KW-0812">Transmembrane</keyword>
<gene>
    <name evidence="2" type="ORF">ODALV1_LOCUS21261</name>
</gene>
<evidence type="ECO:0008006" key="4">
    <source>
        <dbReference type="Google" id="ProtNLM"/>
    </source>
</evidence>
<protein>
    <recommendedName>
        <fullName evidence="4">Gustatory receptor</fullName>
    </recommendedName>
</protein>
<keyword evidence="1" id="KW-0472">Membrane</keyword>
<comment type="caution">
    <text evidence="2">The sequence shown here is derived from an EMBL/GenBank/DDBJ whole genome shotgun (WGS) entry which is preliminary data.</text>
</comment>
<feature type="transmembrane region" description="Helical" evidence="1">
    <location>
        <begin position="43"/>
        <end position="65"/>
    </location>
</feature>
<reference evidence="2 3" key="1">
    <citation type="submission" date="2024-08" db="EMBL/GenBank/DDBJ databases">
        <authorList>
            <person name="Cucini C."/>
            <person name="Frati F."/>
        </authorList>
    </citation>
    <scope>NUCLEOTIDE SEQUENCE [LARGE SCALE GENOMIC DNA]</scope>
</reference>
<feature type="transmembrane region" description="Helical" evidence="1">
    <location>
        <begin position="85"/>
        <end position="105"/>
    </location>
</feature>
<dbReference type="EMBL" id="CAXLJM020000071">
    <property type="protein sequence ID" value="CAL8126092.1"/>
    <property type="molecule type" value="Genomic_DNA"/>
</dbReference>
<keyword evidence="1" id="KW-1133">Transmembrane helix</keyword>
<evidence type="ECO:0000313" key="3">
    <source>
        <dbReference type="Proteomes" id="UP001642540"/>
    </source>
</evidence>
<accession>A0ABP1RCA3</accession>
<dbReference type="Proteomes" id="UP001642540">
    <property type="component" value="Unassembled WGS sequence"/>
</dbReference>
<evidence type="ECO:0000256" key="1">
    <source>
        <dbReference type="SAM" id="Phobius"/>
    </source>
</evidence>
<organism evidence="2 3">
    <name type="scientific">Orchesella dallaii</name>
    <dbReference type="NCBI Taxonomy" id="48710"/>
    <lineage>
        <taxon>Eukaryota</taxon>
        <taxon>Metazoa</taxon>
        <taxon>Ecdysozoa</taxon>
        <taxon>Arthropoda</taxon>
        <taxon>Hexapoda</taxon>
        <taxon>Collembola</taxon>
        <taxon>Entomobryomorpha</taxon>
        <taxon>Entomobryoidea</taxon>
        <taxon>Orchesellidae</taxon>
        <taxon>Orchesellinae</taxon>
        <taxon>Orchesella</taxon>
    </lineage>
</organism>
<feature type="transmembrane region" description="Helical" evidence="1">
    <location>
        <begin position="214"/>
        <end position="235"/>
    </location>
</feature>